<comment type="caution">
    <text evidence="2">The sequence shown here is derived from an EMBL/GenBank/DDBJ whole genome shotgun (WGS) entry which is preliminary data.</text>
</comment>
<gene>
    <name evidence="2" type="ORF">Zm00014a_043092</name>
</gene>
<keyword evidence="1" id="KW-0472">Membrane</keyword>
<keyword evidence="1" id="KW-0812">Transmembrane</keyword>
<dbReference type="EMBL" id="NCVQ01000003">
    <property type="protein sequence ID" value="PWZ39176.1"/>
    <property type="molecule type" value="Genomic_DNA"/>
</dbReference>
<reference evidence="2" key="1">
    <citation type="journal article" date="2018" name="Nat. Genet.">
        <title>Extensive intraspecific gene order and gene structural variations between Mo17 and other maize genomes.</title>
        <authorList>
            <person name="Sun S."/>
            <person name="Zhou Y."/>
            <person name="Chen J."/>
            <person name="Shi J."/>
            <person name="Zhao H."/>
            <person name="Zhao H."/>
            <person name="Song W."/>
            <person name="Zhang M."/>
            <person name="Cui Y."/>
            <person name="Dong X."/>
            <person name="Liu H."/>
            <person name="Ma X."/>
            <person name="Jiao Y."/>
            <person name="Wang B."/>
            <person name="Wei X."/>
            <person name="Stein J.C."/>
            <person name="Glaubitz J.C."/>
            <person name="Lu F."/>
            <person name="Yu G."/>
            <person name="Liang C."/>
            <person name="Fengler K."/>
            <person name="Li B."/>
            <person name="Rafalski A."/>
            <person name="Schnable P.S."/>
            <person name="Ware D.H."/>
            <person name="Buckler E.S."/>
            <person name="Lai J."/>
        </authorList>
    </citation>
    <scope>NUCLEOTIDE SEQUENCE [LARGE SCALE GENOMIC DNA]</scope>
    <source>
        <tissue evidence="2">Seedling</tissue>
    </source>
</reference>
<dbReference type="OrthoDB" id="97at2759"/>
<keyword evidence="1" id="KW-1133">Transmembrane helix</keyword>
<dbReference type="AlphaFoldDB" id="A0A3L6FWN8"/>
<name>A0A3L6FWN8_MAIZE</name>
<feature type="transmembrane region" description="Helical" evidence="1">
    <location>
        <begin position="25"/>
        <end position="43"/>
    </location>
</feature>
<protein>
    <submittedName>
        <fullName evidence="2">Uncharacterized protein</fullName>
    </submittedName>
</protein>
<evidence type="ECO:0000256" key="1">
    <source>
        <dbReference type="SAM" id="Phobius"/>
    </source>
</evidence>
<proteinExistence type="predicted"/>
<sequence>MALPASSSGLFRFVSPRSRPQSTDIVAAASWGVFAGTAGLYLVQTKKGKRLVEQGSRRIRKITSDIYSKAHGWKPVDRRLQ</sequence>
<accession>A0A3L6FWN8</accession>
<dbReference type="Proteomes" id="UP000251960">
    <property type="component" value="Chromosome 2"/>
</dbReference>
<evidence type="ECO:0000313" key="2">
    <source>
        <dbReference type="EMBL" id="PWZ39176.1"/>
    </source>
</evidence>
<organism evidence="2">
    <name type="scientific">Zea mays</name>
    <name type="common">Maize</name>
    <dbReference type="NCBI Taxonomy" id="4577"/>
    <lineage>
        <taxon>Eukaryota</taxon>
        <taxon>Viridiplantae</taxon>
        <taxon>Streptophyta</taxon>
        <taxon>Embryophyta</taxon>
        <taxon>Tracheophyta</taxon>
        <taxon>Spermatophyta</taxon>
        <taxon>Magnoliopsida</taxon>
        <taxon>Liliopsida</taxon>
        <taxon>Poales</taxon>
        <taxon>Poaceae</taxon>
        <taxon>PACMAD clade</taxon>
        <taxon>Panicoideae</taxon>
        <taxon>Andropogonodae</taxon>
        <taxon>Andropogoneae</taxon>
        <taxon>Tripsacinae</taxon>
        <taxon>Zea</taxon>
    </lineage>
</organism>